<dbReference type="EMBL" id="GBRH01243781">
    <property type="protein sequence ID" value="JAD54114.1"/>
    <property type="molecule type" value="Transcribed_RNA"/>
</dbReference>
<name>A0A0A9AQY2_ARUDO</name>
<reference evidence="1" key="2">
    <citation type="journal article" date="2015" name="Data Brief">
        <title>Shoot transcriptome of the giant reed, Arundo donax.</title>
        <authorList>
            <person name="Barrero R.A."/>
            <person name="Guerrero F.D."/>
            <person name="Moolhuijzen P."/>
            <person name="Goolsby J.A."/>
            <person name="Tidwell J."/>
            <person name="Bellgard S.E."/>
            <person name="Bellgard M.I."/>
        </authorList>
    </citation>
    <scope>NUCLEOTIDE SEQUENCE</scope>
    <source>
        <tissue evidence="1">Shoot tissue taken approximately 20 cm above the soil surface</tissue>
    </source>
</reference>
<accession>A0A0A9AQY2</accession>
<organism evidence="1">
    <name type="scientific">Arundo donax</name>
    <name type="common">Giant reed</name>
    <name type="synonym">Donax arundinaceus</name>
    <dbReference type="NCBI Taxonomy" id="35708"/>
    <lineage>
        <taxon>Eukaryota</taxon>
        <taxon>Viridiplantae</taxon>
        <taxon>Streptophyta</taxon>
        <taxon>Embryophyta</taxon>
        <taxon>Tracheophyta</taxon>
        <taxon>Spermatophyta</taxon>
        <taxon>Magnoliopsida</taxon>
        <taxon>Liliopsida</taxon>
        <taxon>Poales</taxon>
        <taxon>Poaceae</taxon>
        <taxon>PACMAD clade</taxon>
        <taxon>Arundinoideae</taxon>
        <taxon>Arundineae</taxon>
        <taxon>Arundo</taxon>
    </lineage>
</organism>
<proteinExistence type="predicted"/>
<reference evidence="1" key="1">
    <citation type="submission" date="2014-09" db="EMBL/GenBank/DDBJ databases">
        <authorList>
            <person name="Magalhaes I.L.F."/>
            <person name="Oliveira U."/>
            <person name="Santos F.R."/>
            <person name="Vidigal T.H.D.A."/>
            <person name="Brescovit A.D."/>
            <person name="Santos A.J."/>
        </authorList>
    </citation>
    <scope>NUCLEOTIDE SEQUENCE</scope>
    <source>
        <tissue evidence="1">Shoot tissue taken approximately 20 cm above the soil surface</tissue>
    </source>
</reference>
<protein>
    <submittedName>
        <fullName evidence="1">Uncharacterized protein</fullName>
    </submittedName>
</protein>
<evidence type="ECO:0000313" key="1">
    <source>
        <dbReference type="EMBL" id="JAD54114.1"/>
    </source>
</evidence>
<sequence>MGCCNLKEVRALVVFYEPQLCDK</sequence>
<dbReference type="AlphaFoldDB" id="A0A0A9AQY2"/>